<sequence>MTDYFTLDNDDATRYPESTQNENEFRTMIDAEVVDADEILDDGTGLDAPEPIRLIDEPMEDDGDEVDDNPVAALADTFPVQVKPLAAGESAFNEEEARRRTEELKVKLLHALEAQYDLIQAAQAAFEGHIWVALGYPQGMKGWEAYCKDHFTSDQIRVTGQARTDLILGFDPSKISNRGIAALLGVNHTTVSRTIVKAGREKARKFVGADGKVYSTDTLTSEETAELAWRLKQEGKTQNEIAQELGKSQSTISTAISREHNRLMSEGLKAVAKPESDEFVHADDDEIIDTSDQLGEEFDQDVITTMTRDIANLAEAIDEVINDLESDEWKPGSLVVSTIMEKSNRRLMHFYDAFCKLLRLHYIQSDDLYDGDDNKYDMFLEMIVFIRKTIESIENDREDEAGEFDFSKFED</sequence>
<dbReference type="EMBL" id="WDPD01000002">
    <property type="protein sequence ID" value="KAB7462072.1"/>
    <property type="molecule type" value="Genomic_DNA"/>
</dbReference>
<organism evidence="3">
    <name type="scientific">Bifidobacterium dentium</name>
    <dbReference type="NCBI Taxonomy" id="1689"/>
    <lineage>
        <taxon>Bacteria</taxon>
        <taxon>Bacillati</taxon>
        <taxon>Actinomycetota</taxon>
        <taxon>Actinomycetes</taxon>
        <taxon>Bifidobacteriales</taxon>
        <taxon>Bifidobacteriaceae</taxon>
        <taxon>Bifidobacterium</taxon>
    </lineage>
</organism>
<proteinExistence type="predicted"/>
<dbReference type="RefSeq" id="WP_034519648.1">
    <property type="nucleotide sequence ID" value="NZ_CACRSP010000003.1"/>
</dbReference>
<dbReference type="Gene3D" id="1.10.10.60">
    <property type="entry name" value="Homeodomain-like"/>
    <property type="match status" value="1"/>
</dbReference>
<dbReference type="Proteomes" id="UP000429211">
    <property type="component" value="Unassembled WGS sequence"/>
</dbReference>
<evidence type="ECO:0000256" key="1">
    <source>
        <dbReference type="SAM" id="MobiDB-lite"/>
    </source>
</evidence>
<feature type="region of interest" description="Disordered" evidence="1">
    <location>
        <begin position="1"/>
        <end position="22"/>
    </location>
</feature>
<dbReference type="EMBL" id="CACRSP010000003">
    <property type="protein sequence ID" value="VYS86081.1"/>
    <property type="molecule type" value="Genomic_DNA"/>
</dbReference>
<accession>A0A6N2S167</accession>
<name>A0A6N2S167_9BIFI</name>
<reference evidence="3" key="2">
    <citation type="submission" date="2019-11" db="EMBL/GenBank/DDBJ databases">
        <authorList>
            <person name="Feng L."/>
        </authorList>
    </citation>
    <scope>NUCLEOTIDE SEQUENCE</scope>
    <source>
        <strain evidence="3">BdentiumLFYP24</strain>
    </source>
</reference>
<reference evidence="2 4" key="1">
    <citation type="journal article" date="2019" name="Nat. Med.">
        <title>A library of human gut bacterial isolates paired with longitudinal multiomics data enables mechanistic microbiome research.</title>
        <authorList>
            <person name="Poyet M."/>
            <person name="Groussin M."/>
            <person name="Gibbons S.M."/>
            <person name="Avila-Pacheco J."/>
            <person name="Jiang X."/>
            <person name="Kearney S.M."/>
            <person name="Perrotta A.R."/>
            <person name="Berdy B."/>
            <person name="Zhao S."/>
            <person name="Lieberman T.D."/>
            <person name="Swanson P.K."/>
            <person name="Smith M."/>
            <person name="Roesemann S."/>
            <person name="Alexander J.E."/>
            <person name="Rich S.A."/>
            <person name="Livny J."/>
            <person name="Vlamakis H."/>
            <person name="Clish C."/>
            <person name="Bullock K."/>
            <person name="Deik A."/>
            <person name="Scott J."/>
            <person name="Pierce K.A."/>
            <person name="Xavier R.J."/>
            <person name="Alm E.J."/>
        </authorList>
    </citation>
    <scope>NUCLEOTIDE SEQUENCE [LARGE SCALE GENOMIC DNA]</scope>
    <source>
        <strain evidence="2 4">BIOML-A2</strain>
    </source>
</reference>
<dbReference type="AlphaFoldDB" id="A0A6N2S167"/>
<evidence type="ECO:0000313" key="3">
    <source>
        <dbReference type="EMBL" id="VYS86081.1"/>
    </source>
</evidence>
<evidence type="ECO:0000313" key="4">
    <source>
        <dbReference type="Proteomes" id="UP000429211"/>
    </source>
</evidence>
<protein>
    <submittedName>
        <fullName evidence="2">Helix-turn-helix domain-containing protein</fullName>
    </submittedName>
</protein>
<evidence type="ECO:0000313" key="2">
    <source>
        <dbReference type="EMBL" id="KAB7462072.1"/>
    </source>
</evidence>
<gene>
    <name evidence="3" type="ORF">BDLFYP24_01238</name>
    <name evidence="2" type="ORF">GBB04_03635</name>
</gene>